<evidence type="ECO:0000256" key="1">
    <source>
        <dbReference type="ARBA" id="ARBA00004496"/>
    </source>
</evidence>
<dbReference type="Gene3D" id="1.10.10.60">
    <property type="entry name" value="Homeodomain-like"/>
    <property type="match status" value="2"/>
</dbReference>
<evidence type="ECO:0000256" key="10">
    <source>
        <dbReference type="PROSITE-ProRule" id="PRU00169"/>
    </source>
</evidence>
<organism evidence="13 14">
    <name type="scientific">Anaerobium acetethylicum</name>
    <dbReference type="NCBI Taxonomy" id="1619234"/>
    <lineage>
        <taxon>Bacteria</taxon>
        <taxon>Bacillati</taxon>
        <taxon>Bacillota</taxon>
        <taxon>Clostridia</taxon>
        <taxon>Lachnospirales</taxon>
        <taxon>Lachnospiraceae</taxon>
        <taxon>Anaerobium</taxon>
    </lineage>
</organism>
<feature type="modified residue" description="4-aspartylphosphate" evidence="10">
    <location>
        <position position="55"/>
    </location>
</feature>
<dbReference type="Gene3D" id="3.40.50.2300">
    <property type="match status" value="1"/>
</dbReference>
<accession>A0A1D3TZ59</accession>
<keyword evidence="14" id="KW-1185">Reference proteome</keyword>
<reference evidence="13 14" key="1">
    <citation type="submission" date="2016-09" db="EMBL/GenBank/DDBJ databases">
        <authorList>
            <person name="Capua I."/>
            <person name="De Benedictis P."/>
            <person name="Joannis T."/>
            <person name="Lombin L.H."/>
            <person name="Cattoli G."/>
        </authorList>
    </citation>
    <scope>NUCLEOTIDE SEQUENCE [LARGE SCALE GENOMIC DNA]</scope>
    <source>
        <strain evidence="13 14">GluBS11</strain>
    </source>
</reference>
<keyword evidence="5" id="KW-0902">Two-component regulatory system</keyword>
<dbReference type="CDD" id="cd17536">
    <property type="entry name" value="REC_YesN-like"/>
    <property type="match status" value="1"/>
</dbReference>
<dbReference type="InterPro" id="IPR009057">
    <property type="entry name" value="Homeodomain-like_sf"/>
</dbReference>
<name>A0A1D3TZ59_9FIRM</name>
<gene>
    <name evidence="13" type="ORF">SAMN05421730_10632</name>
</gene>
<dbReference type="PANTHER" id="PTHR42713:SF3">
    <property type="entry name" value="TRANSCRIPTIONAL REGULATORY PROTEIN HPTR"/>
    <property type="match status" value="1"/>
</dbReference>
<dbReference type="Pfam" id="PF00072">
    <property type="entry name" value="Response_reg"/>
    <property type="match status" value="1"/>
</dbReference>
<evidence type="ECO:0000259" key="12">
    <source>
        <dbReference type="PROSITE" id="PS50110"/>
    </source>
</evidence>
<comment type="function">
    <text evidence="9">May play the central regulatory role in sporulation. It may be an element of the effector pathway responsible for the activation of sporulation genes in response to nutritional stress. Spo0A may act in concert with spo0H (a sigma factor) to control the expression of some genes that are critical to the sporulation process.</text>
</comment>
<dbReference type="InterPro" id="IPR018062">
    <property type="entry name" value="HTH_AraC-typ_CS"/>
</dbReference>
<dbReference type="PRINTS" id="PR00032">
    <property type="entry name" value="HTHARAC"/>
</dbReference>
<dbReference type="PROSITE" id="PS50110">
    <property type="entry name" value="RESPONSE_REGULATORY"/>
    <property type="match status" value="1"/>
</dbReference>
<dbReference type="InterPro" id="IPR020449">
    <property type="entry name" value="Tscrpt_reg_AraC-type_HTH"/>
</dbReference>
<dbReference type="SUPFAM" id="SSF46689">
    <property type="entry name" value="Homeodomain-like"/>
    <property type="match status" value="1"/>
</dbReference>
<protein>
    <recommendedName>
        <fullName evidence="2">Stage 0 sporulation protein A homolog</fullName>
    </recommendedName>
</protein>
<evidence type="ECO:0000256" key="3">
    <source>
        <dbReference type="ARBA" id="ARBA00022490"/>
    </source>
</evidence>
<evidence type="ECO:0000256" key="7">
    <source>
        <dbReference type="ARBA" id="ARBA00023125"/>
    </source>
</evidence>
<dbReference type="GO" id="GO:0000160">
    <property type="term" value="P:phosphorelay signal transduction system"/>
    <property type="evidence" value="ECO:0007669"/>
    <property type="project" value="UniProtKB-KW"/>
</dbReference>
<evidence type="ECO:0000256" key="9">
    <source>
        <dbReference type="ARBA" id="ARBA00024867"/>
    </source>
</evidence>
<keyword evidence="8" id="KW-0804">Transcription</keyword>
<dbReference type="EMBL" id="FMKA01000063">
    <property type="protein sequence ID" value="SCP99821.1"/>
    <property type="molecule type" value="Genomic_DNA"/>
</dbReference>
<dbReference type="InterPro" id="IPR001789">
    <property type="entry name" value="Sig_transdc_resp-reg_receiver"/>
</dbReference>
<dbReference type="InterPro" id="IPR051552">
    <property type="entry name" value="HptR"/>
</dbReference>
<evidence type="ECO:0000313" key="13">
    <source>
        <dbReference type="EMBL" id="SCP99821.1"/>
    </source>
</evidence>
<dbReference type="InterPro" id="IPR018060">
    <property type="entry name" value="HTH_AraC"/>
</dbReference>
<dbReference type="InterPro" id="IPR011006">
    <property type="entry name" value="CheY-like_superfamily"/>
</dbReference>
<dbReference type="Proteomes" id="UP000199315">
    <property type="component" value="Unassembled WGS sequence"/>
</dbReference>
<dbReference type="RefSeq" id="WP_169823791.1">
    <property type="nucleotide sequence ID" value="NZ_FMKA01000063.1"/>
</dbReference>
<dbReference type="PROSITE" id="PS01124">
    <property type="entry name" value="HTH_ARAC_FAMILY_2"/>
    <property type="match status" value="1"/>
</dbReference>
<proteinExistence type="predicted"/>
<evidence type="ECO:0000256" key="5">
    <source>
        <dbReference type="ARBA" id="ARBA00023012"/>
    </source>
</evidence>
<dbReference type="GO" id="GO:0043565">
    <property type="term" value="F:sequence-specific DNA binding"/>
    <property type="evidence" value="ECO:0007669"/>
    <property type="project" value="InterPro"/>
</dbReference>
<dbReference type="STRING" id="1619234.SAMN05421730_10632"/>
<evidence type="ECO:0000313" key="14">
    <source>
        <dbReference type="Proteomes" id="UP000199315"/>
    </source>
</evidence>
<evidence type="ECO:0000256" key="2">
    <source>
        <dbReference type="ARBA" id="ARBA00018672"/>
    </source>
</evidence>
<dbReference type="SMART" id="SM00448">
    <property type="entry name" value="REC"/>
    <property type="match status" value="1"/>
</dbReference>
<evidence type="ECO:0000256" key="6">
    <source>
        <dbReference type="ARBA" id="ARBA00023015"/>
    </source>
</evidence>
<keyword evidence="7 13" id="KW-0238">DNA-binding</keyword>
<keyword evidence="3" id="KW-0963">Cytoplasm</keyword>
<evidence type="ECO:0000256" key="8">
    <source>
        <dbReference type="ARBA" id="ARBA00023163"/>
    </source>
</evidence>
<dbReference type="SMART" id="SM00342">
    <property type="entry name" value="HTH_ARAC"/>
    <property type="match status" value="1"/>
</dbReference>
<evidence type="ECO:0000256" key="4">
    <source>
        <dbReference type="ARBA" id="ARBA00022553"/>
    </source>
</evidence>
<feature type="domain" description="Response regulatory" evidence="12">
    <location>
        <begin position="3"/>
        <end position="120"/>
    </location>
</feature>
<keyword evidence="4 10" id="KW-0597">Phosphoprotein</keyword>
<dbReference type="PANTHER" id="PTHR42713">
    <property type="entry name" value="HISTIDINE KINASE-RELATED"/>
    <property type="match status" value="1"/>
</dbReference>
<keyword evidence="6" id="KW-0805">Transcription regulation</keyword>
<dbReference type="SUPFAM" id="SSF52172">
    <property type="entry name" value="CheY-like"/>
    <property type="match status" value="1"/>
</dbReference>
<feature type="domain" description="HTH araC/xylS-type" evidence="11">
    <location>
        <begin position="433"/>
        <end position="532"/>
    </location>
</feature>
<dbReference type="Pfam" id="PF12833">
    <property type="entry name" value="HTH_18"/>
    <property type="match status" value="1"/>
</dbReference>
<dbReference type="GO" id="GO:0003700">
    <property type="term" value="F:DNA-binding transcription factor activity"/>
    <property type="evidence" value="ECO:0007669"/>
    <property type="project" value="InterPro"/>
</dbReference>
<comment type="subcellular location">
    <subcellularLocation>
        <location evidence="1">Cytoplasm</location>
    </subcellularLocation>
</comment>
<dbReference type="PROSITE" id="PS00041">
    <property type="entry name" value="HTH_ARAC_FAMILY_1"/>
    <property type="match status" value="1"/>
</dbReference>
<dbReference type="GO" id="GO:0005737">
    <property type="term" value="C:cytoplasm"/>
    <property type="evidence" value="ECO:0007669"/>
    <property type="project" value="UniProtKB-SubCell"/>
</dbReference>
<evidence type="ECO:0000259" key="11">
    <source>
        <dbReference type="PROSITE" id="PS01124"/>
    </source>
</evidence>
<dbReference type="AlphaFoldDB" id="A0A1D3TZ59"/>
<sequence>MKTILIIDDEYYFRQAMIKYILAFQDEYLVIGEANNGKIGIQKIKELHPDIILIDITMPQMNGFEVIEYVKYNNRASKFIIISGYDKFEYAQKAIQLGVQDFLLKPITRDNLYACLNKVSNLIDMEKEREHHLTKLSQIQYSSKSYLRAYLASQLTQENYELENLSTLAKEANFSLTKDYYAVLLFHVRELPSTWKQEDIELYYFTINNMVGDLLDPSVGFISFTNMQKSLCLILAMDTLHYNNYQIWLTEMFMQITSIINKNDGYIISAGTCYSALEGIHSSYIEAVSIEQYCLFYETYGIHYYSENSLKMSDYAKVLVTEEFKRQLLLAMRQNNKTYISNLIDTIFDTLKLSELFPDTFLLQINNILLIIIDFATECGIEKTLSSLHNFAVSKLLTIYSISEIKQHILDIIFFTVVQAQSTASPSNHKIIKKIKEYININYINPNLNLEIISQTVDMNLQHMCFLFKKYTDVTIGNYILQIRMEKAKDLLLNSTDNISQIAEKVGFEDVGYFSKCFKKYYGVSPKNYITKSLWKT</sequence>